<evidence type="ECO:0000256" key="1">
    <source>
        <dbReference type="SAM" id="MobiDB-lite"/>
    </source>
</evidence>
<dbReference type="STRING" id="46731.A0A3M6TRP0"/>
<evidence type="ECO:0000313" key="3">
    <source>
        <dbReference type="Proteomes" id="UP000275408"/>
    </source>
</evidence>
<keyword evidence="3" id="KW-1185">Reference proteome</keyword>
<comment type="caution">
    <text evidence="2">The sequence shown here is derived from an EMBL/GenBank/DDBJ whole genome shotgun (WGS) entry which is preliminary data.</text>
</comment>
<dbReference type="AlphaFoldDB" id="A0A3M6TRP0"/>
<organism evidence="2 3">
    <name type="scientific">Pocillopora damicornis</name>
    <name type="common">Cauliflower coral</name>
    <name type="synonym">Millepora damicornis</name>
    <dbReference type="NCBI Taxonomy" id="46731"/>
    <lineage>
        <taxon>Eukaryota</taxon>
        <taxon>Metazoa</taxon>
        <taxon>Cnidaria</taxon>
        <taxon>Anthozoa</taxon>
        <taxon>Hexacorallia</taxon>
        <taxon>Scleractinia</taxon>
        <taxon>Astrocoeniina</taxon>
        <taxon>Pocilloporidae</taxon>
        <taxon>Pocillopora</taxon>
    </lineage>
</organism>
<gene>
    <name evidence="2" type="ORF">pdam_00015043</name>
</gene>
<proteinExistence type="predicted"/>
<name>A0A3M6TRP0_POCDA</name>
<reference evidence="2 3" key="1">
    <citation type="journal article" date="2018" name="Sci. Rep.">
        <title>Comparative analysis of the Pocillopora damicornis genome highlights role of immune system in coral evolution.</title>
        <authorList>
            <person name="Cunning R."/>
            <person name="Bay R.A."/>
            <person name="Gillette P."/>
            <person name="Baker A.C."/>
            <person name="Traylor-Knowles N."/>
        </authorList>
    </citation>
    <scope>NUCLEOTIDE SEQUENCE [LARGE SCALE GENOMIC DNA]</scope>
    <source>
        <strain evidence="2">RSMAS</strain>
        <tissue evidence="2">Whole animal</tissue>
    </source>
</reference>
<feature type="region of interest" description="Disordered" evidence="1">
    <location>
        <begin position="1"/>
        <end position="93"/>
    </location>
</feature>
<evidence type="ECO:0000313" key="2">
    <source>
        <dbReference type="EMBL" id="RMX44062.1"/>
    </source>
</evidence>
<feature type="compositionally biased region" description="Basic and acidic residues" evidence="1">
    <location>
        <begin position="15"/>
        <end position="40"/>
    </location>
</feature>
<dbReference type="EMBL" id="RCHS01003053">
    <property type="protein sequence ID" value="RMX44062.1"/>
    <property type="molecule type" value="Genomic_DNA"/>
</dbReference>
<protein>
    <submittedName>
        <fullName evidence="2">Uncharacterized protein</fullName>
    </submittedName>
</protein>
<accession>A0A3M6TRP0</accession>
<sequence length="93" mass="10597">MFHTGPDKETEEETEKEREKVHKNEHPRAEHTKPQDEGQLKTKQKRSAKPGQPENEPKTEIIKSQDVTGNCEFEQPQRDSAGDEDNSTVEGKA</sequence>
<dbReference type="Proteomes" id="UP000275408">
    <property type="component" value="Unassembled WGS sequence"/>
</dbReference>